<proteinExistence type="predicted"/>
<keyword evidence="3" id="KW-1185">Reference proteome</keyword>
<organism evidence="2 3">
    <name type="scientific">Gigaspora rosea</name>
    <dbReference type="NCBI Taxonomy" id="44941"/>
    <lineage>
        <taxon>Eukaryota</taxon>
        <taxon>Fungi</taxon>
        <taxon>Fungi incertae sedis</taxon>
        <taxon>Mucoromycota</taxon>
        <taxon>Glomeromycotina</taxon>
        <taxon>Glomeromycetes</taxon>
        <taxon>Diversisporales</taxon>
        <taxon>Gigasporaceae</taxon>
        <taxon>Gigaspora</taxon>
    </lineage>
</organism>
<sequence>MKLFNLSYNLITQCLFLISLCAFITSTKSELTFFNHTETTLNDTNVSHNIPFVINLDTYDDGTALVHITRRDPELTANCTNYLRIPAFGLEQIFRIRVIQLNGTVIEINLDLKLDPPNYCYGKWKPVNINALQKQFFLVTYLNATNSSDPTTYEEWGSVIDWNGNIKSKVRFGLSFVQFNLWSPKAVIHLNVNSKLGFLRLAFEGTASSYSYGWQQYNVDDSGVVTMLKNDKIPTNKSGISITSTVMATIDGGYAIIYANSTIETNNINNSFVIRGRVYADFISYNLTKEERTILLYTLNDNVNFTGIYCDLVSVGVGQVCTITTDFINFNNNGTANNITNRYIRINFLSSGSLLKVDEPSNLPNKTVPSKGWQATSMSFGGYVLHARDARDISTYYIYAYDQYGNPTDLVSTLSSNQTVPTNNFTTNTYGAYTIMKNNNTFLLPTLDTNIQNTSWSLHTITLPKVLEYKDHNFGNLEINQVFPSINGSVDSSFATINITFFDPVMLSTDPHPGYVTIYKASDPINFRQKIPPTSDFCQISSDGKTININILTSTFNEYNQGYYVRMDNNFVKSRIYQEPLNGINDGIWKLISDNKNNLIASYNSSGTYYLIFVHRFISSYNLKPFHIHFFYRICYGWYS</sequence>
<evidence type="ECO:0000313" key="2">
    <source>
        <dbReference type="EMBL" id="RIB21043.1"/>
    </source>
</evidence>
<dbReference type="STRING" id="44941.A0A397VMC2"/>
<feature type="chain" id="PRO_5017385887" description="SbsA Ig-like domain-containing protein" evidence="1">
    <location>
        <begin position="30"/>
        <end position="640"/>
    </location>
</feature>
<evidence type="ECO:0000256" key="1">
    <source>
        <dbReference type="SAM" id="SignalP"/>
    </source>
</evidence>
<name>A0A397VMC2_9GLOM</name>
<dbReference type="EMBL" id="QKWP01000383">
    <property type="protein sequence ID" value="RIB21043.1"/>
    <property type="molecule type" value="Genomic_DNA"/>
</dbReference>
<dbReference type="OrthoDB" id="2420894at2759"/>
<keyword evidence="1" id="KW-0732">Signal</keyword>
<protein>
    <recommendedName>
        <fullName evidence="4">SbsA Ig-like domain-containing protein</fullName>
    </recommendedName>
</protein>
<gene>
    <name evidence="2" type="ORF">C2G38_1137863</name>
</gene>
<comment type="caution">
    <text evidence="2">The sequence shown here is derived from an EMBL/GenBank/DDBJ whole genome shotgun (WGS) entry which is preliminary data.</text>
</comment>
<feature type="signal peptide" evidence="1">
    <location>
        <begin position="1"/>
        <end position="29"/>
    </location>
</feature>
<evidence type="ECO:0000313" key="3">
    <source>
        <dbReference type="Proteomes" id="UP000266673"/>
    </source>
</evidence>
<reference evidence="2 3" key="1">
    <citation type="submission" date="2018-06" db="EMBL/GenBank/DDBJ databases">
        <title>Comparative genomics reveals the genomic features of Rhizophagus irregularis, R. cerebriforme, R. diaphanum and Gigaspora rosea, and their symbiotic lifestyle signature.</title>
        <authorList>
            <person name="Morin E."/>
            <person name="San Clemente H."/>
            <person name="Chen E.C.H."/>
            <person name="De La Providencia I."/>
            <person name="Hainaut M."/>
            <person name="Kuo A."/>
            <person name="Kohler A."/>
            <person name="Murat C."/>
            <person name="Tang N."/>
            <person name="Roy S."/>
            <person name="Loubradou J."/>
            <person name="Henrissat B."/>
            <person name="Grigoriev I.V."/>
            <person name="Corradi N."/>
            <person name="Roux C."/>
            <person name="Martin F.M."/>
        </authorList>
    </citation>
    <scope>NUCLEOTIDE SEQUENCE [LARGE SCALE GENOMIC DNA]</scope>
    <source>
        <strain evidence="2 3">DAOM 194757</strain>
    </source>
</reference>
<accession>A0A397VMC2</accession>
<dbReference type="AlphaFoldDB" id="A0A397VMC2"/>
<dbReference type="Proteomes" id="UP000266673">
    <property type="component" value="Unassembled WGS sequence"/>
</dbReference>
<evidence type="ECO:0008006" key="4">
    <source>
        <dbReference type="Google" id="ProtNLM"/>
    </source>
</evidence>